<feature type="region of interest" description="Disordered" evidence="3">
    <location>
        <begin position="610"/>
        <end position="712"/>
    </location>
</feature>
<dbReference type="Gene3D" id="1.10.472.80">
    <property type="entry name" value="Ypt/Rab-GAP domain of gyp1p, domain 3"/>
    <property type="match status" value="1"/>
</dbReference>
<feature type="compositionally biased region" description="Polar residues" evidence="3">
    <location>
        <begin position="630"/>
        <end position="663"/>
    </location>
</feature>
<dbReference type="PANTHER" id="PTHR22957">
    <property type="entry name" value="TBC1 DOMAIN FAMILY MEMBER GTPASE-ACTIVATING PROTEIN"/>
    <property type="match status" value="1"/>
</dbReference>
<dbReference type="PROSITE" id="PS50086">
    <property type="entry name" value="TBC_RABGAP"/>
    <property type="match status" value="1"/>
</dbReference>
<dbReference type="SMART" id="SM00593">
    <property type="entry name" value="RUN"/>
    <property type="match status" value="1"/>
</dbReference>
<dbReference type="AlphaFoldDB" id="A0A8C5CWY6"/>
<dbReference type="InterPro" id="IPR000195">
    <property type="entry name" value="Rab-GAP-TBC_dom"/>
</dbReference>
<dbReference type="SUPFAM" id="SSF47923">
    <property type="entry name" value="Ypt/Rab-GAP domain of gyp1p"/>
    <property type="match status" value="2"/>
</dbReference>
<feature type="region of interest" description="Disordered" evidence="3">
    <location>
        <begin position="196"/>
        <end position="233"/>
    </location>
</feature>
<sequence>SQAKNIQFMLNVPCPQVKQIMEEAVTRKFVHEDSSHIVSFCAAVEACVLHGLKRRAAGFLRSNKVAALFTKVGKSFAPAHDLCRKTQELEQLVETNQDGLRRLTRLPSLTPHSSKNLWIRTALFEKVLDKIVVYLVENSSKFYEKEAVLMDPVDGPILASLLVGPCALEYTKMKTADHFWTDPSADELVQRHRIHGGHCRQDSPSKRPALCVSKRHSSSSMDERPSPSPSARDYVESLHQNNRATLLFGKNNVLVQPRDDMEAVPGYLSLHQTAEVMTLKWTPNQLMNGSVGDLDYEHSVYWDYAMTILLQEIVYLHCHQQVDSGGTVVLVSQDGIQRPPLRFPKGGHLLQFLSCLETGLLPHGQLDPPLWSQRGKVSAQWELGNHSLLMNGGPSRSQLVRPPAVLCLLLWSLRAPLKLLCDNMKNQIISRAFYGWLAYCRHLSTVRTHLSALVNHAIVEPDAPADANAGLTPRVWRLFLQDRTAYEEKELLRLVYFGGVEPSLRKEVWPFLLGHYQFSMSEPERKEVDEQVKAGYQRTMGEWLGCEAIVREREKEQHAAAIAKCSGASVDGSSQPLVHRDSTLSNEVSPLPSDLFLQVFESVEEVDQIEAEAETKGPGAKQAPRVPNGVLQNGVSSPDSGHPSSRNFSVTSGLSDVSFSTEDSACVPDQGPRAAAAPPPERGTPGDPQAVHPPITSGDLRDEEKPSERRKSRGELLDLYTLNLHRIDKDVQRCDRNYIYFSPANLDKLRNIMCSYIWRHLEVGYVQGMCDLLAPLLVILDDEAMAFSCFTQLMKRMNHNFPHGGAMDTHFANMRSLIQILDSELFELMHQNGDYTHFYFCYRWFLLDFKRELVYDDVFSVWETIWVAKYASSGHFVLFIALALVEIYRDIILENNMDFTDIIKFFNEMAEHHNIKQVLPLARELVCKVQMLIENK</sequence>
<feature type="compositionally biased region" description="Basic and acidic residues" evidence="3">
    <location>
        <begin position="699"/>
        <end position="712"/>
    </location>
</feature>
<feature type="domain" description="Rab-GAP TBC" evidence="4">
    <location>
        <begin position="499"/>
        <end position="869"/>
    </location>
</feature>
<evidence type="ECO:0000259" key="5">
    <source>
        <dbReference type="PROSITE" id="PS50826"/>
    </source>
</evidence>
<keyword evidence="1" id="KW-0343">GTPase activation</keyword>
<proteinExistence type="inferred from homology"/>
<evidence type="ECO:0000313" key="6">
    <source>
        <dbReference type="Ensembl" id="ENSGMOP00000064284.1"/>
    </source>
</evidence>
<dbReference type="Gene3D" id="1.20.58.900">
    <property type="match status" value="1"/>
</dbReference>
<dbReference type="Gene3D" id="1.10.8.270">
    <property type="entry name" value="putative rabgap domain of human tbc1 domain family member 14 like domains"/>
    <property type="match status" value="1"/>
</dbReference>
<name>A0A8C5CWY6_GADMO</name>
<dbReference type="Gene3D" id="2.30.29.230">
    <property type="match status" value="1"/>
</dbReference>
<comment type="similarity">
    <text evidence="2">Belongs to the RUTBC family.</text>
</comment>
<dbReference type="SUPFAM" id="SSF140741">
    <property type="entry name" value="RUN domain-like"/>
    <property type="match status" value="1"/>
</dbReference>
<dbReference type="GeneTree" id="ENSGT00940000156871"/>
<dbReference type="InterPro" id="IPR004012">
    <property type="entry name" value="Run_dom"/>
</dbReference>
<dbReference type="Proteomes" id="UP000694546">
    <property type="component" value="Chromosome 6"/>
</dbReference>
<evidence type="ECO:0000256" key="2">
    <source>
        <dbReference type="ARBA" id="ARBA00034124"/>
    </source>
</evidence>
<dbReference type="Pfam" id="PF02759">
    <property type="entry name" value="RUN"/>
    <property type="match status" value="1"/>
</dbReference>
<dbReference type="InterPro" id="IPR021935">
    <property type="entry name" value="SGSM1/2_RBD"/>
</dbReference>
<dbReference type="InterPro" id="IPR037213">
    <property type="entry name" value="Run_dom_sf"/>
</dbReference>
<dbReference type="Pfam" id="PF12068">
    <property type="entry name" value="PH_RBD"/>
    <property type="match status" value="1"/>
</dbReference>
<dbReference type="PROSITE" id="PS50826">
    <property type="entry name" value="RUN"/>
    <property type="match status" value="1"/>
</dbReference>
<reference evidence="6" key="2">
    <citation type="submission" date="2025-09" db="UniProtKB">
        <authorList>
            <consortium name="Ensembl"/>
        </authorList>
    </citation>
    <scope>IDENTIFICATION</scope>
</reference>
<evidence type="ECO:0000256" key="3">
    <source>
        <dbReference type="SAM" id="MobiDB-lite"/>
    </source>
</evidence>
<dbReference type="CDD" id="cd15784">
    <property type="entry name" value="PH_RUTBC"/>
    <property type="match status" value="1"/>
</dbReference>
<keyword evidence="7" id="KW-1185">Reference proteome</keyword>
<dbReference type="InterPro" id="IPR035969">
    <property type="entry name" value="Rab-GAP_TBC_sf"/>
</dbReference>
<feature type="region of interest" description="Disordered" evidence="3">
    <location>
        <begin position="565"/>
        <end position="585"/>
    </location>
</feature>
<evidence type="ECO:0000313" key="7">
    <source>
        <dbReference type="Proteomes" id="UP000694546"/>
    </source>
</evidence>
<organism evidence="6 7">
    <name type="scientific">Gadus morhua</name>
    <name type="common">Atlantic cod</name>
    <dbReference type="NCBI Taxonomy" id="8049"/>
    <lineage>
        <taxon>Eukaryota</taxon>
        <taxon>Metazoa</taxon>
        <taxon>Chordata</taxon>
        <taxon>Craniata</taxon>
        <taxon>Vertebrata</taxon>
        <taxon>Euteleostomi</taxon>
        <taxon>Actinopterygii</taxon>
        <taxon>Neopterygii</taxon>
        <taxon>Teleostei</taxon>
        <taxon>Neoteleostei</taxon>
        <taxon>Acanthomorphata</taxon>
        <taxon>Zeiogadaria</taxon>
        <taxon>Gadariae</taxon>
        <taxon>Gadiformes</taxon>
        <taxon>Gadoidei</taxon>
        <taxon>Gadidae</taxon>
        <taxon>Gadus</taxon>
    </lineage>
</organism>
<reference evidence="6" key="1">
    <citation type="submission" date="2025-08" db="UniProtKB">
        <authorList>
            <consortium name="Ensembl"/>
        </authorList>
    </citation>
    <scope>IDENTIFICATION</scope>
</reference>
<evidence type="ECO:0000259" key="4">
    <source>
        <dbReference type="PROSITE" id="PS50086"/>
    </source>
</evidence>
<dbReference type="GO" id="GO:0005096">
    <property type="term" value="F:GTPase activator activity"/>
    <property type="evidence" value="ECO:0007669"/>
    <property type="project" value="UniProtKB-KW"/>
</dbReference>
<dbReference type="Ensembl" id="ENSGMOT00000036146.1">
    <property type="protein sequence ID" value="ENSGMOP00000064284.1"/>
    <property type="gene ID" value="ENSGMOG00000008748.2"/>
</dbReference>
<evidence type="ECO:0000256" key="1">
    <source>
        <dbReference type="ARBA" id="ARBA00022468"/>
    </source>
</evidence>
<protein>
    <submittedName>
        <fullName evidence="6">Small G protein signaling modulator 1a</fullName>
    </submittedName>
</protein>
<feature type="domain" description="RUN" evidence="5">
    <location>
        <begin position="31"/>
        <end position="178"/>
    </location>
</feature>
<dbReference type="Pfam" id="PF00566">
    <property type="entry name" value="RabGAP-TBC"/>
    <property type="match status" value="1"/>
</dbReference>
<dbReference type="InterPro" id="IPR037745">
    <property type="entry name" value="SGSM1/2"/>
</dbReference>
<dbReference type="SMART" id="SM00164">
    <property type="entry name" value="TBC"/>
    <property type="match status" value="1"/>
</dbReference>
<accession>A0A8C5CWY6</accession>
<dbReference type="PANTHER" id="PTHR22957:SF187">
    <property type="entry name" value="SMALL G PROTEIN SIGNALING MODULATOR 1"/>
    <property type="match status" value="1"/>
</dbReference>